<sequence>MFFDGMMNNAIGVFLSKYIEAQFKISSDQAALFSGLIIVMGAAVGLLSGGLLIKIYNWNNRKLIIRTAIISAIGIFTLFFLFFRCSDNPINGVSLDQNNIKFDTTQAIPCNCNILEYYPVCVDERKSYYSPCSIGCRSQNKQDDGSYIFSNCSTDYVSTPEVIVKQGRCSIGCKIIVIFMITGFISLVTEFLMYIPQITYTMRVLDDETRLCGLSIQQIFVRISYMLGPLYQGRLFDWSCTIFAPTLNCSKTSNCIDYDLKNLSLSIAIPAIAQKFLATLCLLLAVYFSEREHRTRADEMEVNPQA</sequence>
<name>A0A0C2MM69_THEKT</name>
<gene>
    <name evidence="3" type="ORF">RF11_04608</name>
</gene>
<protein>
    <submittedName>
        <fullName evidence="3">Solute carrier organic anion transporter family member 4C1</fullName>
    </submittedName>
</protein>
<dbReference type="AlphaFoldDB" id="A0A0C2MM69"/>
<dbReference type="OMA" id="CNCIVVN"/>
<evidence type="ECO:0000256" key="1">
    <source>
        <dbReference type="ARBA" id="ARBA00023157"/>
    </source>
</evidence>
<feature type="transmembrane region" description="Helical" evidence="2">
    <location>
        <begin position="30"/>
        <end position="57"/>
    </location>
</feature>
<accession>A0A0C2MM69</accession>
<feature type="transmembrane region" description="Helical" evidence="2">
    <location>
        <begin position="63"/>
        <end position="83"/>
    </location>
</feature>
<dbReference type="InterPro" id="IPR004156">
    <property type="entry name" value="OATP"/>
</dbReference>
<keyword evidence="2" id="KW-0812">Transmembrane</keyword>
<evidence type="ECO:0000313" key="4">
    <source>
        <dbReference type="Proteomes" id="UP000031668"/>
    </source>
</evidence>
<feature type="transmembrane region" description="Helical" evidence="2">
    <location>
        <begin position="175"/>
        <end position="195"/>
    </location>
</feature>
<reference evidence="3 4" key="1">
    <citation type="journal article" date="2014" name="Genome Biol. Evol.">
        <title>The genome of the myxosporean Thelohanellus kitauei shows adaptations to nutrient acquisition within its fish host.</title>
        <authorList>
            <person name="Yang Y."/>
            <person name="Xiong J."/>
            <person name="Zhou Z."/>
            <person name="Huo F."/>
            <person name="Miao W."/>
            <person name="Ran C."/>
            <person name="Liu Y."/>
            <person name="Zhang J."/>
            <person name="Feng J."/>
            <person name="Wang M."/>
            <person name="Wang M."/>
            <person name="Wang L."/>
            <person name="Yao B."/>
        </authorList>
    </citation>
    <scope>NUCLEOTIDE SEQUENCE [LARGE SCALE GENOMIC DNA]</scope>
    <source>
        <strain evidence="3">Wuqing</strain>
    </source>
</reference>
<dbReference type="Pfam" id="PF03137">
    <property type="entry name" value="OATP"/>
    <property type="match status" value="1"/>
</dbReference>
<dbReference type="Proteomes" id="UP000031668">
    <property type="component" value="Unassembled WGS sequence"/>
</dbReference>
<dbReference type="SUPFAM" id="SSF103473">
    <property type="entry name" value="MFS general substrate transporter"/>
    <property type="match status" value="1"/>
</dbReference>
<evidence type="ECO:0000256" key="2">
    <source>
        <dbReference type="SAM" id="Phobius"/>
    </source>
</evidence>
<dbReference type="GO" id="GO:0055085">
    <property type="term" value="P:transmembrane transport"/>
    <property type="evidence" value="ECO:0007669"/>
    <property type="project" value="InterPro"/>
</dbReference>
<dbReference type="GO" id="GO:0016020">
    <property type="term" value="C:membrane"/>
    <property type="evidence" value="ECO:0007669"/>
    <property type="project" value="InterPro"/>
</dbReference>
<dbReference type="Gene3D" id="1.20.1250.20">
    <property type="entry name" value="MFS general substrate transporter like domains"/>
    <property type="match status" value="1"/>
</dbReference>
<dbReference type="PANTHER" id="PTHR11388:SF100">
    <property type="entry name" value="SOLUTE CARRIER ORGANIC ANION TRANSPORTER FAMILY MEMBER 4A1"/>
    <property type="match status" value="1"/>
</dbReference>
<dbReference type="PANTHER" id="PTHR11388">
    <property type="entry name" value="ORGANIC ANION TRANSPORTER"/>
    <property type="match status" value="1"/>
</dbReference>
<dbReference type="EMBL" id="JWZT01004886">
    <property type="protein sequence ID" value="KII62706.1"/>
    <property type="molecule type" value="Genomic_DNA"/>
</dbReference>
<dbReference type="InterPro" id="IPR036259">
    <property type="entry name" value="MFS_trans_sf"/>
</dbReference>
<dbReference type="OrthoDB" id="5062115at2759"/>
<organism evidence="3 4">
    <name type="scientific">Thelohanellus kitauei</name>
    <name type="common">Myxosporean</name>
    <dbReference type="NCBI Taxonomy" id="669202"/>
    <lineage>
        <taxon>Eukaryota</taxon>
        <taxon>Metazoa</taxon>
        <taxon>Cnidaria</taxon>
        <taxon>Myxozoa</taxon>
        <taxon>Myxosporea</taxon>
        <taxon>Bivalvulida</taxon>
        <taxon>Platysporina</taxon>
        <taxon>Myxobolidae</taxon>
        <taxon>Thelohanellus</taxon>
    </lineage>
</organism>
<keyword evidence="2" id="KW-0472">Membrane</keyword>
<keyword evidence="2" id="KW-1133">Transmembrane helix</keyword>
<feature type="transmembrane region" description="Helical" evidence="2">
    <location>
        <begin position="267"/>
        <end position="288"/>
    </location>
</feature>
<keyword evidence="4" id="KW-1185">Reference proteome</keyword>
<keyword evidence="1" id="KW-1015">Disulfide bond</keyword>
<proteinExistence type="predicted"/>
<comment type="caution">
    <text evidence="3">The sequence shown here is derived from an EMBL/GenBank/DDBJ whole genome shotgun (WGS) entry which is preliminary data.</text>
</comment>
<evidence type="ECO:0000313" key="3">
    <source>
        <dbReference type="EMBL" id="KII62706.1"/>
    </source>
</evidence>